<evidence type="ECO:0000256" key="2">
    <source>
        <dbReference type="ARBA" id="ARBA00023186"/>
    </source>
</evidence>
<dbReference type="PANTHER" id="PTHR20903">
    <property type="entry name" value="PREFOLDIN SUBUNIT 1-RELATED"/>
    <property type="match status" value="1"/>
</dbReference>
<dbReference type="GO" id="GO:0044183">
    <property type="term" value="F:protein folding chaperone"/>
    <property type="evidence" value="ECO:0007669"/>
    <property type="project" value="TreeGrafter"/>
</dbReference>
<dbReference type="Pfam" id="PF01920">
    <property type="entry name" value="Prefoldin_2"/>
    <property type="match status" value="1"/>
</dbReference>
<organism evidence="4">
    <name type="scientific">Chlamydomonas euryale</name>
    <dbReference type="NCBI Taxonomy" id="1486919"/>
    <lineage>
        <taxon>Eukaryota</taxon>
        <taxon>Viridiplantae</taxon>
        <taxon>Chlorophyta</taxon>
        <taxon>core chlorophytes</taxon>
        <taxon>Chlorophyceae</taxon>
        <taxon>CS clade</taxon>
        <taxon>Chlamydomonadales</taxon>
        <taxon>Chlamydomonadaceae</taxon>
        <taxon>Chlamydomonas</taxon>
    </lineage>
</organism>
<dbReference type="AlphaFoldDB" id="A0A7R9V2Z4"/>
<name>A0A7R9V2Z4_9CHLO</name>
<dbReference type="Gene3D" id="1.10.287.370">
    <property type="match status" value="1"/>
</dbReference>
<evidence type="ECO:0000256" key="3">
    <source>
        <dbReference type="SAM" id="Coils"/>
    </source>
</evidence>
<dbReference type="GO" id="GO:0051082">
    <property type="term" value="F:unfolded protein binding"/>
    <property type="evidence" value="ECO:0007669"/>
    <property type="project" value="InterPro"/>
</dbReference>
<dbReference type="GO" id="GO:0009409">
    <property type="term" value="P:response to cold"/>
    <property type="evidence" value="ECO:0007669"/>
    <property type="project" value="UniProtKB-ARBA"/>
</dbReference>
<dbReference type="GO" id="GO:0016272">
    <property type="term" value="C:prefoldin complex"/>
    <property type="evidence" value="ECO:0007669"/>
    <property type="project" value="InterPro"/>
</dbReference>
<protein>
    <recommendedName>
        <fullName evidence="5">Prefoldin subunit 1</fullName>
    </recommendedName>
</protein>
<dbReference type="InterPro" id="IPR009053">
    <property type="entry name" value="Prefoldin"/>
</dbReference>
<dbReference type="SUPFAM" id="SSF46579">
    <property type="entry name" value="Prefoldin"/>
    <property type="match status" value="1"/>
</dbReference>
<dbReference type="EMBL" id="HBEC01002558">
    <property type="protein sequence ID" value="CAD8281182.1"/>
    <property type="molecule type" value="Transcribed_RNA"/>
</dbReference>
<proteinExistence type="inferred from homology"/>
<evidence type="ECO:0008006" key="5">
    <source>
        <dbReference type="Google" id="ProtNLM"/>
    </source>
</evidence>
<keyword evidence="2" id="KW-0143">Chaperone</keyword>
<accession>A0A7R9V2Z4</accession>
<evidence type="ECO:0000256" key="1">
    <source>
        <dbReference type="ARBA" id="ARBA00008045"/>
    </source>
</evidence>
<dbReference type="PANTHER" id="PTHR20903:SF0">
    <property type="entry name" value="PREFOLDIN SUBUNIT 1"/>
    <property type="match status" value="1"/>
</dbReference>
<feature type="coiled-coil region" evidence="3">
    <location>
        <begin position="83"/>
        <end position="117"/>
    </location>
</feature>
<gene>
    <name evidence="4" type="ORF">CEUR00632_LOCUS1217</name>
</gene>
<keyword evidence="3" id="KW-0175">Coiled coil</keyword>
<comment type="similarity">
    <text evidence="1">Belongs to the prefoldin subunit beta family.</text>
</comment>
<dbReference type="GO" id="GO:0005737">
    <property type="term" value="C:cytoplasm"/>
    <property type="evidence" value="ECO:0007669"/>
    <property type="project" value="TreeGrafter"/>
</dbReference>
<reference evidence="4" key="1">
    <citation type="submission" date="2021-01" db="EMBL/GenBank/DDBJ databases">
        <authorList>
            <person name="Corre E."/>
            <person name="Pelletier E."/>
            <person name="Niang G."/>
            <person name="Scheremetjew M."/>
            <person name="Finn R."/>
            <person name="Kale V."/>
            <person name="Holt S."/>
            <person name="Cochrane G."/>
            <person name="Meng A."/>
            <person name="Brown T."/>
            <person name="Cohen L."/>
        </authorList>
    </citation>
    <scope>NUCLEOTIDE SEQUENCE</scope>
    <source>
        <strain evidence="4">CCMP219</strain>
    </source>
</reference>
<evidence type="ECO:0000313" key="4">
    <source>
        <dbReference type="EMBL" id="CAD8281182.1"/>
    </source>
</evidence>
<sequence length="118" mass="13371">MASEQEEREKAFLELQDRAQTNVDLLRRVLQSERAATVTKQRMELVMAELKAVPDSAPIYQQIGRAYFLEPKAAVLKDGEETIKAATTEAEVCKKKMETLEKKLAETKKEMQELAKAS</sequence>
<dbReference type="InterPro" id="IPR002777">
    <property type="entry name" value="PFD_beta-like"/>
</dbReference>